<sequence length="199" mass="22141">MSEKSRSFSATGTFECSPVLGSGTQNVTYKLHMPAPSRNEGFKALENDQYALAARVFGDLLVKHPDDAGLRLGLALSLLEGRHPCRCDVRTLEQVKAHLMHAQRLAPRSPNPRLALLLVRDAELFRWSAQRRRPTKKDLRLLNQVKRGAAAMLIKHIPARESVLWQELARVAGDGRSPGRAASASAQRLHKPPRRRSCS</sequence>
<reference evidence="2 3" key="1">
    <citation type="journal article" date="2019" name="Int. J. Syst. Evol. Microbiol.">
        <title>The Global Catalogue of Microorganisms (GCM) 10K type strain sequencing project: providing services to taxonomists for standard genome sequencing and annotation.</title>
        <authorList>
            <consortium name="The Broad Institute Genomics Platform"/>
            <consortium name="The Broad Institute Genome Sequencing Center for Infectious Disease"/>
            <person name="Wu L."/>
            <person name="Ma J."/>
        </authorList>
    </citation>
    <scope>NUCLEOTIDE SEQUENCE [LARGE SCALE GENOMIC DNA]</scope>
    <source>
        <strain evidence="2 3">JCM 10673</strain>
    </source>
</reference>
<gene>
    <name evidence="2" type="ORF">GCM10009549_04720</name>
</gene>
<dbReference type="EMBL" id="BAAAHG010000002">
    <property type="protein sequence ID" value="GAA0902652.1"/>
    <property type="molecule type" value="Genomic_DNA"/>
</dbReference>
<dbReference type="Proteomes" id="UP001501005">
    <property type="component" value="Unassembled WGS sequence"/>
</dbReference>
<feature type="region of interest" description="Disordered" evidence="1">
    <location>
        <begin position="174"/>
        <end position="199"/>
    </location>
</feature>
<evidence type="ECO:0000313" key="3">
    <source>
        <dbReference type="Proteomes" id="UP001501005"/>
    </source>
</evidence>
<organism evidence="2 3">
    <name type="scientific">Streptomyces thermoalcalitolerans</name>
    <dbReference type="NCBI Taxonomy" id="65605"/>
    <lineage>
        <taxon>Bacteria</taxon>
        <taxon>Bacillati</taxon>
        <taxon>Actinomycetota</taxon>
        <taxon>Actinomycetes</taxon>
        <taxon>Kitasatosporales</taxon>
        <taxon>Streptomycetaceae</taxon>
        <taxon>Streptomyces</taxon>
    </lineage>
</organism>
<comment type="caution">
    <text evidence="2">The sequence shown here is derived from an EMBL/GenBank/DDBJ whole genome shotgun (WGS) entry which is preliminary data.</text>
</comment>
<accession>A0ABN1ND86</accession>
<feature type="compositionally biased region" description="Low complexity" evidence="1">
    <location>
        <begin position="174"/>
        <end position="187"/>
    </location>
</feature>
<dbReference type="RefSeq" id="WP_344046113.1">
    <property type="nucleotide sequence ID" value="NZ_BAAAHG010000002.1"/>
</dbReference>
<keyword evidence="3" id="KW-1185">Reference proteome</keyword>
<evidence type="ECO:0000313" key="2">
    <source>
        <dbReference type="EMBL" id="GAA0902652.1"/>
    </source>
</evidence>
<protein>
    <submittedName>
        <fullName evidence="2">Uncharacterized protein</fullName>
    </submittedName>
</protein>
<name>A0ABN1ND86_9ACTN</name>
<evidence type="ECO:0000256" key="1">
    <source>
        <dbReference type="SAM" id="MobiDB-lite"/>
    </source>
</evidence>
<proteinExistence type="predicted"/>
<feature type="compositionally biased region" description="Basic residues" evidence="1">
    <location>
        <begin position="188"/>
        <end position="199"/>
    </location>
</feature>